<feature type="transmembrane region" description="Helical" evidence="2">
    <location>
        <begin position="22"/>
        <end position="41"/>
    </location>
</feature>
<accession>A0A0G0QN43</accession>
<sequence>MTARFEFTIYNLFFKLPPAEHFTIKFLIISLLAFVCTLYIVHFTFLTPASAQTPSAVTVATSSSTSGEPKLTPEVSQTIPSYIPPTSPLYTDLLVNNLFHSFSCLAIGQSMIGQPCLTYKVTKNAQGALQGIPVLSQVNLSGGALGSVTSVIGALYLNPPVRTADYLASVGTGLGIVKEANAQVVGSGAAVLSPILSLWQVSRNVSYVIMIIIFVVIGLMVMFRNKLNPQTVITAQAALPGLVIGLILITFSYFLAGLISDMAFVGTNVVGYYFVAAQGRLDDPQFKDQLNLTQKISQSSILDILAPLTGIVTRERADDAANRFVSQLGDAIWPIRIAIFFLSAQFLMPIAGGIPPPFGLIAAPIVSLFGGAVANIGLPFFLGYFLSFAAALALTYQMIKLLIKLIMAYLTIIFLTISAPFQFLFASLPGRQGIATGWIMNMLGNILIFPAVVAVIYFVAFLLGPELMAPHCPQATCPFKVSNLNQESNIALVSPVYAQGANEIIGNSTFPLLGGMDLNFVKILLAFGALMALPTIPDIITRAIGKGGQAGSMIGQEIMGGFREGQGYAQRTYMGGLNYAQGAKTSIFGEKQFSRNPTTGRWAATYGKPGAVHWGQIERGKTDADMTEGTKAGTQALGS</sequence>
<gene>
    <name evidence="3" type="ORF">UT77_C0009G0036</name>
</gene>
<dbReference type="EMBL" id="LBYB01000009">
    <property type="protein sequence ID" value="KKR41578.1"/>
    <property type="molecule type" value="Genomic_DNA"/>
</dbReference>
<reference evidence="3 4" key="1">
    <citation type="journal article" date="2015" name="Nature">
        <title>rRNA introns, odd ribosomes, and small enigmatic genomes across a large radiation of phyla.</title>
        <authorList>
            <person name="Brown C.T."/>
            <person name="Hug L.A."/>
            <person name="Thomas B.C."/>
            <person name="Sharon I."/>
            <person name="Castelle C.J."/>
            <person name="Singh A."/>
            <person name="Wilkins M.J."/>
            <person name="Williams K.H."/>
            <person name="Banfield J.F."/>
        </authorList>
    </citation>
    <scope>NUCLEOTIDE SEQUENCE [LARGE SCALE GENOMIC DNA]</scope>
</reference>
<feature type="region of interest" description="Disordered" evidence="1">
    <location>
        <begin position="619"/>
        <end position="639"/>
    </location>
</feature>
<feature type="transmembrane region" description="Helical" evidence="2">
    <location>
        <begin position="520"/>
        <end position="540"/>
    </location>
</feature>
<feature type="transmembrane region" description="Helical" evidence="2">
    <location>
        <begin position="333"/>
        <end position="351"/>
    </location>
</feature>
<evidence type="ECO:0000256" key="1">
    <source>
        <dbReference type="SAM" id="MobiDB-lite"/>
    </source>
</evidence>
<feature type="transmembrane region" description="Helical" evidence="2">
    <location>
        <begin position="235"/>
        <end position="256"/>
    </location>
</feature>
<feature type="transmembrane region" description="Helical" evidence="2">
    <location>
        <begin position="205"/>
        <end position="223"/>
    </location>
</feature>
<evidence type="ECO:0000256" key="2">
    <source>
        <dbReference type="SAM" id="Phobius"/>
    </source>
</evidence>
<feature type="transmembrane region" description="Helical" evidence="2">
    <location>
        <begin position="438"/>
        <end position="463"/>
    </location>
</feature>
<dbReference type="Proteomes" id="UP000034881">
    <property type="component" value="Unassembled WGS sequence"/>
</dbReference>
<feature type="transmembrane region" description="Helical" evidence="2">
    <location>
        <begin position="405"/>
        <end position="426"/>
    </location>
</feature>
<name>A0A0G0QN43_9BACT</name>
<evidence type="ECO:0000313" key="4">
    <source>
        <dbReference type="Proteomes" id="UP000034881"/>
    </source>
</evidence>
<proteinExistence type="predicted"/>
<evidence type="ECO:0000313" key="3">
    <source>
        <dbReference type="EMBL" id="KKR41578.1"/>
    </source>
</evidence>
<dbReference type="AlphaFoldDB" id="A0A0G0QN43"/>
<protein>
    <submittedName>
        <fullName evidence="3">Uncharacterized protein</fullName>
    </submittedName>
</protein>
<organism evidence="3 4">
    <name type="scientific">Candidatus Daviesbacteria bacterium GW2011_GWC2_40_12</name>
    <dbReference type="NCBI Taxonomy" id="1618431"/>
    <lineage>
        <taxon>Bacteria</taxon>
        <taxon>Candidatus Daviesiibacteriota</taxon>
    </lineage>
</organism>
<keyword evidence="2" id="KW-0472">Membrane</keyword>
<comment type="caution">
    <text evidence="3">The sequence shown here is derived from an EMBL/GenBank/DDBJ whole genome shotgun (WGS) entry which is preliminary data.</text>
</comment>
<keyword evidence="2" id="KW-0812">Transmembrane</keyword>
<keyword evidence="2" id="KW-1133">Transmembrane helix</keyword>